<comment type="caution">
    <text evidence="1">The sequence shown here is derived from an EMBL/GenBank/DDBJ whole genome shotgun (WGS) entry which is preliminary data.</text>
</comment>
<evidence type="ECO:0000313" key="2">
    <source>
        <dbReference type="Proteomes" id="UP000478052"/>
    </source>
</evidence>
<keyword evidence="2" id="KW-1185">Reference proteome</keyword>
<accession>A0A6G0Y0T7</accession>
<protein>
    <submittedName>
        <fullName evidence="1">Uncharacterized protein</fullName>
    </submittedName>
</protein>
<proteinExistence type="predicted"/>
<name>A0A6G0Y0T7_APHCR</name>
<dbReference type="Proteomes" id="UP000478052">
    <property type="component" value="Unassembled WGS sequence"/>
</dbReference>
<evidence type="ECO:0000313" key="1">
    <source>
        <dbReference type="EMBL" id="KAF0746822.1"/>
    </source>
</evidence>
<organism evidence="1 2">
    <name type="scientific">Aphis craccivora</name>
    <name type="common">Cowpea aphid</name>
    <dbReference type="NCBI Taxonomy" id="307492"/>
    <lineage>
        <taxon>Eukaryota</taxon>
        <taxon>Metazoa</taxon>
        <taxon>Ecdysozoa</taxon>
        <taxon>Arthropoda</taxon>
        <taxon>Hexapoda</taxon>
        <taxon>Insecta</taxon>
        <taxon>Pterygota</taxon>
        <taxon>Neoptera</taxon>
        <taxon>Paraneoptera</taxon>
        <taxon>Hemiptera</taxon>
        <taxon>Sternorrhyncha</taxon>
        <taxon>Aphidomorpha</taxon>
        <taxon>Aphidoidea</taxon>
        <taxon>Aphididae</taxon>
        <taxon>Aphidini</taxon>
        <taxon>Aphis</taxon>
        <taxon>Aphis</taxon>
    </lineage>
</organism>
<dbReference type="EMBL" id="VUJU01007063">
    <property type="protein sequence ID" value="KAF0746822.1"/>
    <property type="molecule type" value="Genomic_DNA"/>
</dbReference>
<dbReference type="OrthoDB" id="6642630at2759"/>
<dbReference type="AlphaFoldDB" id="A0A6G0Y0T7"/>
<reference evidence="1 2" key="1">
    <citation type="submission" date="2019-08" db="EMBL/GenBank/DDBJ databases">
        <title>Whole genome of Aphis craccivora.</title>
        <authorList>
            <person name="Voronova N.V."/>
            <person name="Shulinski R.S."/>
            <person name="Bandarenka Y.V."/>
            <person name="Zhorov D.G."/>
            <person name="Warner D."/>
        </authorList>
    </citation>
    <scope>NUCLEOTIDE SEQUENCE [LARGE SCALE GENOMIC DNA]</scope>
    <source>
        <strain evidence="1">180601</strain>
        <tissue evidence="1">Whole Body</tissue>
    </source>
</reference>
<sequence>MDLITLYEVKKKKICIKYHLGKSSRWYTPQWLIENITEYSSFDFEFFLREIFEEAYQLYCDDGHTKWKLHLLDNSLVCKEYILECFHGNSSIGRNYWEDLSNKEYIKRKITFPEQGYEDLW</sequence>
<gene>
    <name evidence="1" type="ORF">FWK35_00019769</name>
</gene>